<name>A0A8H4QUR5_9AGAR</name>
<proteinExistence type="predicted"/>
<sequence>MQFFTTFLFAIVAFVSLVSGAPIELSQRDVFVPPVVLPNSQSVWKVGSKQTVKWDVSDPPAQITNTEAKIILVTDGLLDFEHPLAEGLDVLKGSHQITVPKVKPGKNYQILVFGDSGNTGEFFKITN</sequence>
<dbReference type="AlphaFoldDB" id="A0A8H4QUR5"/>
<evidence type="ECO:0000256" key="2">
    <source>
        <dbReference type="SAM" id="SignalP"/>
    </source>
</evidence>
<reference evidence="4 5" key="1">
    <citation type="submission" date="2019-12" db="EMBL/GenBank/DDBJ databases">
        <authorList>
            <person name="Floudas D."/>
            <person name="Bentzer J."/>
            <person name="Ahren D."/>
            <person name="Johansson T."/>
            <person name="Persson P."/>
            <person name="Tunlid A."/>
        </authorList>
    </citation>
    <scope>NUCLEOTIDE SEQUENCE [LARGE SCALE GENOMIC DNA]</scope>
    <source>
        <strain evidence="4 5">CBS 102.39</strain>
    </source>
</reference>
<gene>
    <name evidence="4" type="ORF">D9613_005662</name>
</gene>
<feature type="domain" description="Yeast cell wall synthesis Kre9/Knh1-like N-terminal" evidence="3">
    <location>
        <begin position="38"/>
        <end position="119"/>
    </location>
</feature>
<dbReference type="Pfam" id="PF10342">
    <property type="entry name" value="Kre9_KNH"/>
    <property type="match status" value="1"/>
</dbReference>
<evidence type="ECO:0000313" key="5">
    <source>
        <dbReference type="Proteomes" id="UP000521872"/>
    </source>
</evidence>
<accession>A0A8H4QUR5</accession>
<evidence type="ECO:0000259" key="3">
    <source>
        <dbReference type="Pfam" id="PF10342"/>
    </source>
</evidence>
<comment type="caution">
    <text evidence="4">The sequence shown here is derived from an EMBL/GenBank/DDBJ whole genome shotgun (WGS) entry which is preliminary data.</text>
</comment>
<protein>
    <recommendedName>
        <fullName evidence="3">Yeast cell wall synthesis Kre9/Knh1-like N-terminal domain-containing protein</fullName>
    </recommendedName>
</protein>
<keyword evidence="1 2" id="KW-0732">Signal</keyword>
<evidence type="ECO:0000256" key="1">
    <source>
        <dbReference type="ARBA" id="ARBA00022729"/>
    </source>
</evidence>
<evidence type="ECO:0000313" key="4">
    <source>
        <dbReference type="EMBL" id="KAF4617259.1"/>
    </source>
</evidence>
<feature type="signal peptide" evidence="2">
    <location>
        <begin position="1"/>
        <end position="20"/>
    </location>
</feature>
<dbReference type="Proteomes" id="UP000521872">
    <property type="component" value="Unassembled WGS sequence"/>
</dbReference>
<keyword evidence="5" id="KW-1185">Reference proteome</keyword>
<dbReference type="InterPro" id="IPR018466">
    <property type="entry name" value="Kre9/Knh1-like_N"/>
</dbReference>
<dbReference type="EMBL" id="JAACJL010000030">
    <property type="protein sequence ID" value="KAF4617259.1"/>
    <property type="molecule type" value="Genomic_DNA"/>
</dbReference>
<feature type="chain" id="PRO_5034487634" description="Yeast cell wall synthesis Kre9/Knh1-like N-terminal domain-containing protein" evidence="2">
    <location>
        <begin position="21"/>
        <end position="127"/>
    </location>
</feature>
<organism evidence="4 5">
    <name type="scientific">Agrocybe pediades</name>
    <dbReference type="NCBI Taxonomy" id="84607"/>
    <lineage>
        <taxon>Eukaryota</taxon>
        <taxon>Fungi</taxon>
        <taxon>Dikarya</taxon>
        <taxon>Basidiomycota</taxon>
        <taxon>Agaricomycotina</taxon>
        <taxon>Agaricomycetes</taxon>
        <taxon>Agaricomycetidae</taxon>
        <taxon>Agaricales</taxon>
        <taxon>Agaricineae</taxon>
        <taxon>Strophariaceae</taxon>
        <taxon>Agrocybe</taxon>
    </lineage>
</organism>